<evidence type="ECO:0000256" key="2">
    <source>
        <dbReference type="ARBA" id="ARBA00022729"/>
    </source>
</evidence>
<reference evidence="5" key="1">
    <citation type="submission" date="2016-01" db="EMBL/GenBank/DDBJ databases">
        <authorList>
            <person name="Mitreva M."/>
            <person name="Pepin K.H."/>
            <person name="Mihindukulasuriya K.A."/>
            <person name="Fulton R."/>
            <person name="Fronick C."/>
            <person name="O'Laughlin M."/>
            <person name="Miner T."/>
            <person name="Herter B."/>
            <person name="Rosa B.A."/>
            <person name="Cordes M."/>
            <person name="Tomlinson C."/>
            <person name="Wollam A."/>
            <person name="Palsikar V.B."/>
            <person name="Mardis E.R."/>
            <person name="Wilson R.K."/>
        </authorList>
    </citation>
    <scope>NUCLEOTIDE SEQUENCE [LARGE SCALE GENOMIC DNA]</scope>
    <source>
        <strain evidence="5">KA00182</strain>
    </source>
</reference>
<name>A0A134CE78_9FIRM</name>
<organism evidence="4 5">
    <name type="scientific">Megasphaera hutchinsoni</name>
    <dbReference type="NCBI Taxonomy" id="1588748"/>
    <lineage>
        <taxon>Bacteria</taxon>
        <taxon>Bacillati</taxon>
        <taxon>Bacillota</taxon>
        <taxon>Negativicutes</taxon>
        <taxon>Veillonellales</taxon>
        <taxon>Veillonellaceae</taxon>
        <taxon>Megasphaera</taxon>
    </lineage>
</organism>
<dbReference type="SUPFAM" id="SSF111384">
    <property type="entry name" value="OmpH-like"/>
    <property type="match status" value="1"/>
</dbReference>
<dbReference type="InterPro" id="IPR024930">
    <property type="entry name" value="Skp_dom_sf"/>
</dbReference>
<dbReference type="InterPro" id="IPR005632">
    <property type="entry name" value="Chaperone_Skp"/>
</dbReference>
<dbReference type="Proteomes" id="UP000070160">
    <property type="component" value="Unassembled WGS sequence"/>
</dbReference>
<proteinExistence type="inferred from homology"/>
<dbReference type="GO" id="GO:0005829">
    <property type="term" value="C:cytosol"/>
    <property type="evidence" value="ECO:0007669"/>
    <property type="project" value="TreeGrafter"/>
</dbReference>
<dbReference type="EMBL" id="LSDT01000046">
    <property type="protein sequence ID" value="KXB90528.1"/>
    <property type="molecule type" value="Genomic_DNA"/>
</dbReference>
<gene>
    <name evidence="4" type="ORF">HMPREF3182_01283</name>
</gene>
<feature type="signal peptide" evidence="3">
    <location>
        <begin position="1"/>
        <end position="33"/>
    </location>
</feature>
<dbReference type="STRING" id="1588748.HMPREF3182_01283"/>
<dbReference type="GO" id="GO:0050821">
    <property type="term" value="P:protein stabilization"/>
    <property type="evidence" value="ECO:0007669"/>
    <property type="project" value="TreeGrafter"/>
</dbReference>
<evidence type="ECO:0000256" key="1">
    <source>
        <dbReference type="ARBA" id="ARBA00009091"/>
    </source>
</evidence>
<dbReference type="Pfam" id="PF03938">
    <property type="entry name" value="OmpH"/>
    <property type="match status" value="1"/>
</dbReference>
<dbReference type="PATRIC" id="fig|1588748.3.peg.1240"/>
<dbReference type="PANTHER" id="PTHR35089:SF1">
    <property type="entry name" value="CHAPERONE PROTEIN SKP"/>
    <property type="match status" value="1"/>
</dbReference>
<dbReference type="GO" id="GO:0051082">
    <property type="term" value="F:unfolded protein binding"/>
    <property type="evidence" value="ECO:0007669"/>
    <property type="project" value="InterPro"/>
</dbReference>
<evidence type="ECO:0000256" key="3">
    <source>
        <dbReference type="SAM" id="SignalP"/>
    </source>
</evidence>
<sequence>MLILANMRLGGCIMNVKKQLVSLAVLGTITVSAATSAFAAGIGSVDFDTLVTSHKNYQKAVVQMQSAVKQANTEFTNQSATLKTDDQRRALAQQLNQRLNALQNQIFGPIQQDIANKVNIVRKEKGLDAIVFKGSVIAADAAPVDETQAVLEKLK</sequence>
<evidence type="ECO:0000313" key="5">
    <source>
        <dbReference type="Proteomes" id="UP000070160"/>
    </source>
</evidence>
<keyword evidence="5" id="KW-1185">Reference proteome</keyword>
<dbReference type="PANTHER" id="PTHR35089">
    <property type="entry name" value="CHAPERONE PROTEIN SKP"/>
    <property type="match status" value="1"/>
</dbReference>
<dbReference type="Gene3D" id="3.30.910.20">
    <property type="entry name" value="Skp domain"/>
    <property type="match status" value="1"/>
</dbReference>
<feature type="chain" id="PRO_5038967925" evidence="3">
    <location>
        <begin position="34"/>
        <end position="155"/>
    </location>
</feature>
<evidence type="ECO:0000313" key="4">
    <source>
        <dbReference type="EMBL" id="KXB90528.1"/>
    </source>
</evidence>
<comment type="caution">
    <text evidence="4">The sequence shown here is derived from an EMBL/GenBank/DDBJ whole genome shotgun (WGS) entry which is preliminary data.</text>
</comment>
<protein>
    <submittedName>
        <fullName evidence="4">Outer membrane protein</fullName>
    </submittedName>
</protein>
<comment type="similarity">
    <text evidence="1">Belongs to the Skp family.</text>
</comment>
<accession>A0A134CE78</accession>
<dbReference type="SMART" id="SM00935">
    <property type="entry name" value="OmpH"/>
    <property type="match status" value="1"/>
</dbReference>
<dbReference type="AlphaFoldDB" id="A0A134CE78"/>
<keyword evidence="2 3" id="KW-0732">Signal</keyword>